<evidence type="ECO:0000259" key="2">
    <source>
        <dbReference type="PROSITE" id="PS50943"/>
    </source>
</evidence>
<dbReference type="Pfam" id="PF13560">
    <property type="entry name" value="HTH_31"/>
    <property type="match status" value="1"/>
</dbReference>
<dbReference type="AlphaFoldDB" id="A0A841D811"/>
<dbReference type="SUPFAM" id="SSF47413">
    <property type="entry name" value="lambda repressor-like DNA-binding domains"/>
    <property type="match status" value="1"/>
</dbReference>
<dbReference type="InterPro" id="IPR001387">
    <property type="entry name" value="Cro/C1-type_HTH"/>
</dbReference>
<feature type="compositionally biased region" description="Gly residues" evidence="1">
    <location>
        <begin position="252"/>
        <end position="264"/>
    </location>
</feature>
<dbReference type="PROSITE" id="PS50943">
    <property type="entry name" value="HTH_CROC1"/>
    <property type="match status" value="1"/>
</dbReference>
<sequence>MLNDLDDDSGDAPGETLGTLLRGLRESAALSQQELAGKARIAQGTLSAYERGSREPSWRMFRRITAAAGVQPRVEFEALWSDVDAEIERMRALDVAGRIRTWEKIDADMLFSALRHVRYQVEGLAAASLQGVPVPVTVVDLGVLDEPANLDRLSDAIEGLYGQRWSSAYGYYGFVDPDPRVEGEMEWRGISGRFRVRLVSGLRSSVRIRVEGRHVAVMPVCEVESGDHRVRRVLERVRMRLREPAGGRKTEGGAGRCGTCGRGG</sequence>
<dbReference type="Gene3D" id="1.10.260.40">
    <property type="entry name" value="lambda repressor-like DNA-binding domains"/>
    <property type="match status" value="1"/>
</dbReference>
<dbReference type="GO" id="GO:0003677">
    <property type="term" value="F:DNA binding"/>
    <property type="evidence" value="ECO:0007669"/>
    <property type="project" value="InterPro"/>
</dbReference>
<organism evidence="3 4">
    <name type="scientific">Planomonospora venezuelensis</name>
    <dbReference type="NCBI Taxonomy" id="1999"/>
    <lineage>
        <taxon>Bacteria</taxon>
        <taxon>Bacillati</taxon>
        <taxon>Actinomycetota</taxon>
        <taxon>Actinomycetes</taxon>
        <taxon>Streptosporangiales</taxon>
        <taxon>Streptosporangiaceae</taxon>
        <taxon>Planomonospora</taxon>
    </lineage>
</organism>
<dbReference type="CDD" id="cd00093">
    <property type="entry name" value="HTH_XRE"/>
    <property type="match status" value="1"/>
</dbReference>
<dbReference type="RefSeq" id="WP_184945145.1">
    <property type="nucleotide sequence ID" value="NZ_BAAAWZ010000001.1"/>
</dbReference>
<protein>
    <submittedName>
        <fullName evidence="3">Transcriptional regulator with XRE-family HTH domain</fullName>
    </submittedName>
</protein>
<dbReference type="SMART" id="SM00530">
    <property type="entry name" value="HTH_XRE"/>
    <property type="match status" value="1"/>
</dbReference>
<dbReference type="Proteomes" id="UP000562352">
    <property type="component" value="Unassembled WGS sequence"/>
</dbReference>
<name>A0A841D811_PLAVE</name>
<keyword evidence="4" id="KW-1185">Reference proteome</keyword>
<reference evidence="3 4" key="1">
    <citation type="submission" date="2020-08" db="EMBL/GenBank/DDBJ databases">
        <title>Genomic Encyclopedia of Type Strains, Phase III (KMG-III): the genomes of soil and plant-associated and newly described type strains.</title>
        <authorList>
            <person name="Whitman W."/>
        </authorList>
    </citation>
    <scope>NUCLEOTIDE SEQUENCE [LARGE SCALE GENOMIC DNA]</scope>
    <source>
        <strain evidence="3 4">CECT 3303</strain>
    </source>
</reference>
<evidence type="ECO:0000313" key="3">
    <source>
        <dbReference type="EMBL" id="MBB5965609.1"/>
    </source>
</evidence>
<proteinExistence type="predicted"/>
<gene>
    <name evidence="3" type="ORF">FHS22_004899</name>
</gene>
<dbReference type="EMBL" id="JACHJJ010000018">
    <property type="protein sequence ID" value="MBB5965609.1"/>
    <property type="molecule type" value="Genomic_DNA"/>
</dbReference>
<evidence type="ECO:0000313" key="4">
    <source>
        <dbReference type="Proteomes" id="UP000562352"/>
    </source>
</evidence>
<dbReference type="InterPro" id="IPR010982">
    <property type="entry name" value="Lambda_DNA-bd_dom_sf"/>
</dbReference>
<comment type="caution">
    <text evidence="3">The sequence shown here is derived from an EMBL/GenBank/DDBJ whole genome shotgun (WGS) entry which is preliminary data.</text>
</comment>
<feature type="domain" description="HTH cro/C1-type" evidence="2">
    <location>
        <begin position="21"/>
        <end position="76"/>
    </location>
</feature>
<evidence type="ECO:0000256" key="1">
    <source>
        <dbReference type="SAM" id="MobiDB-lite"/>
    </source>
</evidence>
<accession>A0A841D811</accession>
<feature type="region of interest" description="Disordered" evidence="1">
    <location>
        <begin position="245"/>
        <end position="264"/>
    </location>
</feature>